<dbReference type="Gene3D" id="3.40.50.1220">
    <property type="entry name" value="TPP-binding domain"/>
    <property type="match status" value="1"/>
</dbReference>
<dbReference type="PANTHER" id="PTHR18968:SF13">
    <property type="entry name" value="ACETOLACTATE SYNTHASE CATALYTIC SUBUNIT, MITOCHONDRIAL"/>
    <property type="match status" value="1"/>
</dbReference>
<feature type="region of interest" description="Disordered" evidence="5">
    <location>
        <begin position="178"/>
        <end position="197"/>
    </location>
</feature>
<evidence type="ECO:0000259" key="6">
    <source>
        <dbReference type="Pfam" id="PF00205"/>
    </source>
</evidence>
<dbReference type="Pfam" id="PF02776">
    <property type="entry name" value="TPP_enzyme_N"/>
    <property type="match status" value="1"/>
</dbReference>
<dbReference type="CDD" id="cd07035">
    <property type="entry name" value="TPP_PYR_POX_like"/>
    <property type="match status" value="1"/>
</dbReference>
<comment type="cofactor">
    <cofactor evidence="1">
        <name>thiamine diphosphate</name>
        <dbReference type="ChEBI" id="CHEBI:58937"/>
    </cofactor>
</comment>
<dbReference type="Gene3D" id="3.40.50.970">
    <property type="match status" value="2"/>
</dbReference>
<organism evidence="9 10">
    <name type="scientific">Anaeromyxobacter paludicola</name>
    <dbReference type="NCBI Taxonomy" id="2918171"/>
    <lineage>
        <taxon>Bacteria</taxon>
        <taxon>Pseudomonadati</taxon>
        <taxon>Myxococcota</taxon>
        <taxon>Myxococcia</taxon>
        <taxon>Myxococcales</taxon>
        <taxon>Cystobacterineae</taxon>
        <taxon>Anaeromyxobacteraceae</taxon>
        <taxon>Anaeromyxobacter</taxon>
    </lineage>
</organism>
<dbReference type="Pfam" id="PF00205">
    <property type="entry name" value="TPP_enzyme_M"/>
    <property type="match status" value="1"/>
</dbReference>
<evidence type="ECO:0000256" key="5">
    <source>
        <dbReference type="SAM" id="MobiDB-lite"/>
    </source>
</evidence>
<sequence length="584" mass="62264">MAEYKVSDYVVDHLEAEGVTCAYELAGGMLAHLLDSFALRRTVRLVSMHHEQGAGFAAEGHARMTGVPGVALATSGPGATNLLTAMGSCYFDSTPAVFLTGQVNRHELKGDRPIRQLGFQETDIVAMARPISKGAWRAGAGEEVPGLLARAFELARGGRPGPVLLDLPMDVQRLTVEAPPPARRERPGPRPERVPASSVDDLLAALRRSERPLLLAGGGIRSGGAGALFARAAERLGIPVVHSLMGRDALPFEHPQSFGMIGSYGNRWANHALGECDLLLVVGSRLDIRQTGTDTEGLARRPIFQVDCDPGEMNNRVRGVHAVCADVKDFLAALLAAAPAPRPVPAWFAHLAELRARWPDEAELAGAPGLNPNRFLRRLGAASRAAAAFVVDVGQHQMWAGQSLAFAEGQRFLTSGGMGAMGFALPAAVGASFACPGRPILAVAGDGGFQLNVQELQTVATHRLPLKLVVLNNRCHGMVRQFQESYFEGRYQSTVDGYDAPDFARVAAAYGLPSRRLDGTLEQGEAARDAAAAEALAWLWSDPSSPALLEVLLPIGTNVYPKLAFGRPITEMEPLAKPLEMEGT</sequence>
<evidence type="ECO:0000256" key="2">
    <source>
        <dbReference type="ARBA" id="ARBA00007812"/>
    </source>
</evidence>
<dbReference type="Proteomes" id="UP001162734">
    <property type="component" value="Chromosome"/>
</dbReference>
<dbReference type="EMBL" id="AP025592">
    <property type="protein sequence ID" value="BDG07173.1"/>
    <property type="molecule type" value="Genomic_DNA"/>
</dbReference>
<feature type="domain" description="Thiamine pyrophosphate enzyme N-terminal TPP-binding" evidence="8">
    <location>
        <begin position="5"/>
        <end position="127"/>
    </location>
</feature>
<dbReference type="PANTHER" id="PTHR18968">
    <property type="entry name" value="THIAMINE PYROPHOSPHATE ENZYMES"/>
    <property type="match status" value="1"/>
</dbReference>
<evidence type="ECO:0000259" key="8">
    <source>
        <dbReference type="Pfam" id="PF02776"/>
    </source>
</evidence>
<evidence type="ECO:0000313" key="9">
    <source>
        <dbReference type="EMBL" id="BDG07173.1"/>
    </source>
</evidence>
<proteinExistence type="inferred from homology"/>
<dbReference type="SUPFAM" id="SSF52467">
    <property type="entry name" value="DHS-like NAD/FAD-binding domain"/>
    <property type="match status" value="1"/>
</dbReference>
<comment type="similarity">
    <text evidence="2 4">Belongs to the TPP enzyme family.</text>
</comment>
<accession>A0ABN6N536</accession>
<dbReference type="SUPFAM" id="SSF52518">
    <property type="entry name" value="Thiamin diphosphate-binding fold (THDP-binding)"/>
    <property type="match status" value="2"/>
</dbReference>
<keyword evidence="10" id="KW-1185">Reference proteome</keyword>
<reference evidence="10" key="1">
    <citation type="journal article" date="2022" name="Int. J. Syst. Evol. Microbiol.">
        <title>Anaeromyxobacter oryzae sp. nov., Anaeromyxobacter diazotrophicus sp. nov. and Anaeromyxobacter paludicola sp. nov., isolated from paddy soils.</title>
        <authorList>
            <person name="Itoh H."/>
            <person name="Xu Z."/>
            <person name="Mise K."/>
            <person name="Masuda Y."/>
            <person name="Ushijima N."/>
            <person name="Hayakawa C."/>
            <person name="Shiratori Y."/>
            <person name="Senoo K."/>
        </authorList>
    </citation>
    <scope>NUCLEOTIDE SEQUENCE [LARGE SCALE GENOMIC DNA]</scope>
    <source>
        <strain evidence="10">Red630</strain>
    </source>
</reference>
<dbReference type="Pfam" id="PF02775">
    <property type="entry name" value="TPP_enzyme_C"/>
    <property type="match status" value="1"/>
</dbReference>
<dbReference type="RefSeq" id="WP_248343776.1">
    <property type="nucleotide sequence ID" value="NZ_AP025592.1"/>
</dbReference>
<dbReference type="InterPro" id="IPR000399">
    <property type="entry name" value="TPP-bd_CS"/>
</dbReference>
<dbReference type="InterPro" id="IPR029035">
    <property type="entry name" value="DHS-like_NAD/FAD-binding_dom"/>
</dbReference>
<dbReference type="InterPro" id="IPR045229">
    <property type="entry name" value="TPP_enz"/>
</dbReference>
<evidence type="ECO:0000313" key="10">
    <source>
        <dbReference type="Proteomes" id="UP001162734"/>
    </source>
</evidence>
<gene>
    <name evidence="9" type="ORF">AMPC_02860</name>
</gene>
<feature type="domain" description="Thiamine pyrophosphate enzyme central" evidence="6">
    <location>
        <begin position="199"/>
        <end position="334"/>
    </location>
</feature>
<name>A0ABN6N536_9BACT</name>
<feature type="compositionally biased region" description="Basic and acidic residues" evidence="5">
    <location>
        <begin position="182"/>
        <end position="193"/>
    </location>
</feature>
<feature type="domain" description="Thiamine pyrophosphate enzyme TPP-binding" evidence="7">
    <location>
        <begin position="392"/>
        <end position="532"/>
    </location>
</feature>
<dbReference type="InterPro" id="IPR029061">
    <property type="entry name" value="THDP-binding"/>
</dbReference>
<dbReference type="InterPro" id="IPR011766">
    <property type="entry name" value="TPP_enzyme_TPP-bd"/>
</dbReference>
<evidence type="ECO:0000256" key="4">
    <source>
        <dbReference type="RuleBase" id="RU362132"/>
    </source>
</evidence>
<keyword evidence="3 4" id="KW-0786">Thiamine pyrophosphate</keyword>
<evidence type="ECO:0000259" key="7">
    <source>
        <dbReference type="Pfam" id="PF02775"/>
    </source>
</evidence>
<dbReference type="InterPro" id="IPR012001">
    <property type="entry name" value="Thiamin_PyroP_enz_TPP-bd_dom"/>
</dbReference>
<dbReference type="InterPro" id="IPR012000">
    <property type="entry name" value="Thiamin_PyroP_enz_cen_dom"/>
</dbReference>
<dbReference type="PROSITE" id="PS00187">
    <property type="entry name" value="TPP_ENZYMES"/>
    <property type="match status" value="1"/>
</dbReference>
<evidence type="ECO:0000256" key="1">
    <source>
        <dbReference type="ARBA" id="ARBA00001964"/>
    </source>
</evidence>
<evidence type="ECO:0000256" key="3">
    <source>
        <dbReference type="ARBA" id="ARBA00023052"/>
    </source>
</evidence>
<protein>
    <submittedName>
        <fullName evidence="9">Acetolactate synthase</fullName>
    </submittedName>
</protein>